<proteinExistence type="predicted"/>
<dbReference type="InterPro" id="IPR033116">
    <property type="entry name" value="TRYPSIN_SER"/>
</dbReference>
<reference evidence="10" key="1">
    <citation type="journal article" date="2021" name="Microb. Physiol.">
        <title>Proteogenomic Insights into the Physiology of Marine, Sulfate-Reducing, Filamentous Desulfonema limicola and Desulfonema magnum.</title>
        <authorList>
            <person name="Schnaars V."/>
            <person name="Wohlbrand L."/>
            <person name="Scheve S."/>
            <person name="Hinrichs C."/>
            <person name="Reinhardt R."/>
            <person name="Rabus R."/>
        </authorList>
    </citation>
    <scope>NUCLEOTIDE SEQUENCE</scope>
    <source>
        <strain evidence="10">4be13</strain>
    </source>
</reference>
<organism evidence="10 11">
    <name type="scientific">Desulfonema magnum</name>
    <dbReference type="NCBI Taxonomy" id="45655"/>
    <lineage>
        <taxon>Bacteria</taxon>
        <taxon>Pseudomonadati</taxon>
        <taxon>Thermodesulfobacteriota</taxon>
        <taxon>Desulfobacteria</taxon>
        <taxon>Desulfobacterales</taxon>
        <taxon>Desulfococcaceae</taxon>
        <taxon>Desulfonema</taxon>
    </lineage>
</organism>
<evidence type="ECO:0000256" key="5">
    <source>
        <dbReference type="ARBA" id="ARBA00022825"/>
    </source>
</evidence>
<dbReference type="GO" id="GO:0006508">
    <property type="term" value="P:proteolysis"/>
    <property type="evidence" value="ECO:0007669"/>
    <property type="project" value="UniProtKB-KW"/>
</dbReference>
<accession>A0A975BN10</accession>
<protein>
    <submittedName>
        <fullName evidence="10">Serine protease domain-containing protein</fullName>
    </submittedName>
</protein>
<dbReference type="InterPro" id="IPR001314">
    <property type="entry name" value="Peptidase_S1A"/>
</dbReference>
<keyword evidence="8" id="KW-0732">Signal</keyword>
<evidence type="ECO:0000256" key="8">
    <source>
        <dbReference type="SAM" id="SignalP"/>
    </source>
</evidence>
<dbReference type="PRINTS" id="PR00722">
    <property type="entry name" value="CHYMOTRYPSIN"/>
</dbReference>
<dbReference type="FunFam" id="2.40.10.10:FF:000015">
    <property type="entry name" value="Atrial natriuretic peptide-converting enzyme"/>
    <property type="match status" value="1"/>
</dbReference>
<feature type="domain" description="Peptidase S1" evidence="9">
    <location>
        <begin position="38"/>
        <end position="275"/>
    </location>
</feature>
<dbReference type="GO" id="GO:0005576">
    <property type="term" value="C:extracellular region"/>
    <property type="evidence" value="ECO:0007669"/>
    <property type="project" value="UniProtKB-SubCell"/>
</dbReference>
<dbReference type="PROSITE" id="PS00134">
    <property type="entry name" value="TRYPSIN_HIS"/>
    <property type="match status" value="1"/>
</dbReference>
<dbReference type="EMBL" id="CP061800">
    <property type="protein sequence ID" value="QTA88531.1"/>
    <property type="molecule type" value="Genomic_DNA"/>
</dbReference>
<dbReference type="InterPro" id="IPR018114">
    <property type="entry name" value="TRYPSIN_HIS"/>
</dbReference>
<evidence type="ECO:0000256" key="2">
    <source>
        <dbReference type="ARBA" id="ARBA00022525"/>
    </source>
</evidence>
<dbReference type="Proteomes" id="UP000663722">
    <property type="component" value="Chromosome"/>
</dbReference>
<evidence type="ECO:0000259" key="9">
    <source>
        <dbReference type="PROSITE" id="PS50240"/>
    </source>
</evidence>
<dbReference type="PANTHER" id="PTHR24252:SF7">
    <property type="entry name" value="HYALIN"/>
    <property type="match status" value="1"/>
</dbReference>
<evidence type="ECO:0000256" key="7">
    <source>
        <dbReference type="RuleBase" id="RU363034"/>
    </source>
</evidence>
<evidence type="ECO:0000256" key="6">
    <source>
        <dbReference type="ARBA" id="ARBA00023157"/>
    </source>
</evidence>
<dbReference type="Pfam" id="PF00089">
    <property type="entry name" value="Trypsin"/>
    <property type="match status" value="1"/>
</dbReference>
<dbReference type="SUPFAM" id="SSF50494">
    <property type="entry name" value="Trypsin-like serine proteases"/>
    <property type="match status" value="1"/>
</dbReference>
<dbReference type="PROSITE" id="PS50240">
    <property type="entry name" value="TRYPSIN_DOM"/>
    <property type="match status" value="1"/>
</dbReference>
<feature type="signal peptide" evidence="8">
    <location>
        <begin position="1"/>
        <end position="20"/>
    </location>
</feature>
<keyword evidence="6" id="KW-1015">Disulfide bond</keyword>
<dbReference type="SMART" id="SM00020">
    <property type="entry name" value="Tryp_SPc"/>
    <property type="match status" value="1"/>
</dbReference>
<evidence type="ECO:0000256" key="3">
    <source>
        <dbReference type="ARBA" id="ARBA00022670"/>
    </source>
</evidence>
<keyword evidence="5 7" id="KW-0720">Serine protease</keyword>
<dbReference type="InterPro" id="IPR009003">
    <property type="entry name" value="Peptidase_S1_PA"/>
</dbReference>
<dbReference type="CDD" id="cd00190">
    <property type="entry name" value="Tryp_SPc"/>
    <property type="match status" value="1"/>
</dbReference>
<dbReference type="AlphaFoldDB" id="A0A975BN10"/>
<dbReference type="KEGG" id="dmm:dnm_045770"/>
<gene>
    <name evidence="10" type="ORF">dnm_045770</name>
</gene>
<dbReference type="PROSITE" id="PS00135">
    <property type="entry name" value="TRYPSIN_SER"/>
    <property type="match status" value="1"/>
</dbReference>
<dbReference type="InterPro" id="IPR043504">
    <property type="entry name" value="Peptidase_S1_PA_chymotrypsin"/>
</dbReference>
<evidence type="ECO:0000313" key="11">
    <source>
        <dbReference type="Proteomes" id="UP000663722"/>
    </source>
</evidence>
<keyword evidence="4 7" id="KW-0378">Hydrolase</keyword>
<keyword evidence="2" id="KW-0964">Secreted</keyword>
<evidence type="ECO:0000256" key="4">
    <source>
        <dbReference type="ARBA" id="ARBA00022801"/>
    </source>
</evidence>
<name>A0A975BN10_9BACT</name>
<dbReference type="RefSeq" id="WP_207683251.1">
    <property type="nucleotide sequence ID" value="NZ_CP061800.1"/>
</dbReference>
<feature type="chain" id="PRO_5038112270" evidence="8">
    <location>
        <begin position="21"/>
        <end position="863"/>
    </location>
</feature>
<dbReference type="GO" id="GO:0004252">
    <property type="term" value="F:serine-type endopeptidase activity"/>
    <property type="evidence" value="ECO:0007669"/>
    <property type="project" value="InterPro"/>
</dbReference>
<keyword evidence="11" id="KW-1185">Reference proteome</keyword>
<dbReference type="PANTHER" id="PTHR24252">
    <property type="entry name" value="ACROSIN-RELATED"/>
    <property type="match status" value="1"/>
</dbReference>
<evidence type="ECO:0000256" key="1">
    <source>
        <dbReference type="ARBA" id="ARBA00004613"/>
    </source>
</evidence>
<keyword evidence="3 7" id="KW-0645">Protease</keyword>
<dbReference type="Gene3D" id="2.40.10.10">
    <property type="entry name" value="Trypsin-like serine proteases"/>
    <property type="match status" value="3"/>
</dbReference>
<evidence type="ECO:0000313" key="10">
    <source>
        <dbReference type="EMBL" id="QTA88531.1"/>
    </source>
</evidence>
<comment type="subcellular location">
    <subcellularLocation>
        <location evidence="1">Secreted</location>
    </subcellularLocation>
</comment>
<dbReference type="InterPro" id="IPR001254">
    <property type="entry name" value="Trypsin_dom"/>
</dbReference>
<sequence length="863" mass="92666">MKIVYILLIGMILFTASAYAELSQSSDPSAATKKSVRIVGGHDAEPGDWPWMTALIEGDESSNYDGHFCGGSLIHPRWVVTAAHCVRDEWLGIDIAPEDIDVVLGVHDLKNDTGQRIKVRRIISHPSYDDELCDSDIALLELEEEASQEVLPLVPKDSVIEGKEAVAMGWGDTDVNSFKSPETLQQVSLPIISNEICSQAYAADDITDNMVCAGYAEGGKDSCFGDSGGPLIVRDGNTWSLAGIVSWGEGCAEPGYYGVYTRVSQFLDFIHEYVSTLTLSLPDNATEGDGVLKEQGIVSIQEGAESDLLVNLNSDKPLETIIPDTVIIPAGRTSAAFDITVPDNTFLDGSRSVIITASASQYGSATNIINLNDNEKASLTLSVPETASESDGVLSDQGTVTVSIAVDQDVSVMLNSDDTTEVTVPANVIIPAGQTTATFDITVIYDGEADDTQTVMITASVTGWDSGTGHMKVTHYDFDFFTEAFENNDLAYQRITFTPDGSENFYEACHEAAAAFPTDPGDGTTLSLPDDAYESVLLSGGKQVSLYGVSYSSFYVGSDGDISFKSGINEQDRSLAFHFKEPRISALLDDLDPEGTTSITWKQMADKAVVTYLDIPEFTDSDSRTPAGHAQNNLLARQNVLKSPRTNSNSFQIEMFFNGVIRITYLNISARDGIAGLSRGDGVPENFTESDLNAYRPCKFLLINLPEIVSERDAVLTGQGAVSLNHPPDSPLIICLGSDDTSEITVPETVLIPAGQTSATFDLTVVDDGVYDRMEIVTITACAENCESVSEIIRVTDKDAVTVPGDIDYSGGAADLRDLILTLKVLAGIHTDDYIYPGADVSENGKIGPEEAIFILHSIGGLI</sequence>